<dbReference type="OrthoDB" id="1490014at2"/>
<proteinExistence type="predicted"/>
<evidence type="ECO:0000259" key="1">
    <source>
        <dbReference type="PROSITE" id="PS50093"/>
    </source>
</evidence>
<organism evidence="2 3">
    <name type="scientific">Chitinophaga caeni</name>
    <dbReference type="NCBI Taxonomy" id="2029983"/>
    <lineage>
        <taxon>Bacteria</taxon>
        <taxon>Pseudomonadati</taxon>
        <taxon>Bacteroidota</taxon>
        <taxon>Chitinophagia</taxon>
        <taxon>Chitinophagales</taxon>
        <taxon>Chitinophagaceae</taxon>
        <taxon>Chitinophaga</taxon>
    </lineage>
</organism>
<dbReference type="EMBL" id="CP023777">
    <property type="protein sequence ID" value="ATL47309.1"/>
    <property type="molecule type" value="Genomic_DNA"/>
</dbReference>
<dbReference type="RefSeq" id="WP_098193691.1">
    <property type="nucleotide sequence ID" value="NZ_CP023777.1"/>
</dbReference>
<sequence>MIKCFILIIGCCCIFSIASAYHIIGGEIYYRALGINPATNKIKYVITLKLYRDGDFVCGTRQGCLDIFEDPIPIYIFRSNGSLQEGPLLFNIKERYPLRDTLKNPCLAAQTIYLEVAYYRDTVELAAIPGGYYITYQRCCRGENIVNIMNSAFEGSNFHAFIPGTESRPGNSSAVFVKDEALVICSGMPLKYTYTATDIDGDSLVYNLCDAKSGGTDRVSEAQTVYPPPFSETVRYVSPYSGENPMGGDPQITISTEGIITGTPTRSGRYVVSVCVSEYDRATKKLIATHAKDILITVFNCATEIKAGINDVLQNCLDTTSMVIPIANYSNAGYTSTYHWTFSDGTDTITNNKNVFFHTLPDTGRYTYSLVVNRGLPCTDSTSGVIYNYPGLRAGFTLSGACAGKPVYFVDTSSYKYGIITSNTWNLDTDPPTVFTDSKNFSIIYPDQNTYTVSLTLETNNGCTEMVSQSFDIFKVEAFAGNDTILSFGQSMQLNGTGGDFYSWYPSSGLSQTNIANPTQFNNNQDITYELLVQNKAGCEDRDTINIKYYAGPEIYVPTAFTPNGDGQNDIFRFIPVGIVEYKFFRIFNRWGQEVYSSVDFRKGWDGRINGNLANSDTYVWVVEGKDLNGNSVLRKGTVTLLR</sequence>
<protein>
    <recommendedName>
        <fullName evidence="1">PKD domain-containing protein</fullName>
    </recommendedName>
</protein>
<dbReference type="CDD" id="cd00146">
    <property type="entry name" value="PKD"/>
    <property type="match status" value="1"/>
</dbReference>
<dbReference type="Proteomes" id="UP000220133">
    <property type="component" value="Chromosome"/>
</dbReference>
<name>A0A291QTF7_9BACT</name>
<dbReference type="Pfam" id="PF13585">
    <property type="entry name" value="CHU_C"/>
    <property type="match status" value="1"/>
</dbReference>
<dbReference type="Gene3D" id="2.60.40.10">
    <property type="entry name" value="Immunoglobulins"/>
    <property type="match status" value="2"/>
</dbReference>
<dbReference type="AlphaFoldDB" id="A0A291QTF7"/>
<dbReference type="InterPro" id="IPR035986">
    <property type="entry name" value="PKD_dom_sf"/>
</dbReference>
<feature type="domain" description="PKD" evidence="1">
    <location>
        <begin position="330"/>
        <end position="373"/>
    </location>
</feature>
<keyword evidence="3" id="KW-1185">Reference proteome</keyword>
<dbReference type="InterPro" id="IPR013783">
    <property type="entry name" value="Ig-like_fold"/>
</dbReference>
<gene>
    <name evidence="2" type="ORF">COR50_09060</name>
</gene>
<dbReference type="PROSITE" id="PS50093">
    <property type="entry name" value="PKD"/>
    <property type="match status" value="1"/>
</dbReference>
<dbReference type="InterPro" id="IPR000601">
    <property type="entry name" value="PKD_dom"/>
</dbReference>
<evidence type="ECO:0000313" key="3">
    <source>
        <dbReference type="Proteomes" id="UP000220133"/>
    </source>
</evidence>
<dbReference type="NCBIfam" id="TIGR04131">
    <property type="entry name" value="Bac_Flav_CTERM"/>
    <property type="match status" value="1"/>
</dbReference>
<evidence type="ECO:0000313" key="2">
    <source>
        <dbReference type="EMBL" id="ATL47309.1"/>
    </source>
</evidence>
<reference evidence="2 3" key="1">
    <citation type="submission" date="2017-10" db="EMBL/GenBank/DDBJ databases">
        <title>Paenichitinophaga pekingensis gen. nov., sp. nov., isolated from activated sludge.</title>
        <authorList>
            <person name="Jin D."/>
            <person name="Kong X."/>
            <person name="Deng Y."/>
            <person name="Bai Z."/>
        </authorList>
    </citation>
    <scope>NUCLEOTIDE SEQUENCE [LARGE SCALE GENOMIC DNA]</scope>
    <source>
        <strain evidence="2 3">13</strain>
    </source>
</reference>
<accession>A0A291QTF7</accession>
<dbReference type="KEGG" id="cbae:COR50_09060"/>
<dbReference type="InterPro" id="IPR026341">
    <property type="entry name" value="T9SS_type_B"/>
</dbReference>
<dbReference type="SUPFAM" id="SSF49299">
    <property type="entry name" value="PKD domain"/>
    <property type="match status" value="2"/>
</dbReference>